<dbReference type="InterPro" id="IPR001650">
    <property type="entry name" value="Helicase_C-like"/>
</dbReference>
<accession>A0A229T3H5</accession>
<dbReference type="Gene3D" id="3.40.50.300">
    <property type="entry name" value="P-loop containing nucleotide triphosphate hydrolases"/>
    <property type="match status" value="2"/>
</dbReference>
<dbReference type="InterPro" id="IPR014001">
    <property type="entry name" value="Helicase_ATP-bd"/>
</dbReference>
<dbReference type="GO" id="GO:0003677">
    <property type="term" value="F:DNA binding"/>
    <property type="evidence" value="ECO:0007669"/>
    <property type="project" value="InterPro"/>
</dbReference>
<evidence type="ECO:0000313" key="8">
    <source>
        <dbReference type="Proteomes" id="UP000215199"/>
    </source>
</evidence>
<dbReference type="GO" id="GO:0004386">
    <property type="term" value="F:helicase activity"/>
    <property type="evidence" value="ECO:0007669"/>
    <property type="project" value="UniProtKB-KW"/>
</dbReference>
<dbReference type="PROSITE" id="PS51194">
    <property type="entry name" value="HELICASE_CTER"/>
    <property type="match status" value="1"/>
</dbReference>
<dbReference type="SUPFAM" id="SSF52540">
    <property type="entry name" value="P-loop containing nucleoside triphosphate hydrolases"/>
    <property type="match status" value="1"/>
</dbReference>
<dbReference type="InterPro" id="IPR027417">
    <property type="entry name" value="P-loop_NTPase"/>
</dbReference>
<dbReference type="Pfam" id="PF00271">
    <property type="entry name" value="Helicase_C"/>
    <property type="match status" value="1"/>
</dbReference>
<comment type="caution">
    <text evidence="7">The sequence shown here is derived from an EMBL/GenBank/DDBJ whole genome shotgun (WGS) entry which is preliminary data.</text>
</comment>
<evidence type="ECO:0000259" key="5">
    <source>
        <dbReference type="PROSITE" id="PS51192"/>
    </source>
</evidence>
<dbReference type="PANTHER" id="PTHR11274">
    <property type="entry name" value="RAD25/XP-B DNA REPAIR HELICASE"/>
    <property type="match status" value="1"/>
</dbReference>
<reference evidence="8" key="1">
    <citation type="submission" date="2017-07" db="EMBL/GenBank/DDBJ databases">
        <title>Comparative genome mining reveals phylogenetic distribution patterns of secondary metabolites in Amycolatopsis.</title>
        <authorList>
            <person name="Adamek M."/>
            <person name="Alanjary M."/>
            <person name="Sales-Ortells H."/>
            <person name="Goodfellow M."/>
            <person name="Bull A.T."/>
            <person name="Kalinowski J."/>
            <person name="Ziemert N."/>
        </authorList>
    </citation>
    <scope>NUCLEOTIDE SEQUENCE [LARGE SCALE GENOMIC DNA]</scope>
    <source>
        <strain evidence="8">H5</strain>
    </source>
</reference>
<keyword evidence="4" id="KW-0067">ATP-binding</keyword>
<dbReference type="AlphaFoldDB" id="A0A229T3H5"/>
<keyword evidence="8" id="KW-1185">Reference proteome</keyword>
<keyword evidence="1" id="KW-0547">Nucleotide-binding</keyword>
<dbReference type="CDD" id="cd17926">
    <property type="entry name" value="DEXHc_RE"/>
    <property type="match status" value="1"/>
</dbReference>
<evidence type="ECO:0000313" key="7">
    <source>
        <dbReference type="EMBL" id="OXM65309.1"/>
    </source>
</evidence>
<dbReference type="InterPro" id="IPR050615">
    <property type="entry name" value="ATP-dep_DNA_Helicase"/>
</dbReference>
<feature type="domain" description="Helicase C-terminal" evidence="6">
    <location>
        <begin position="554"/>
        <end position="715"/>
    </location>
</feature>
<dbReference type="InterPro" id="IPR006935">
    <property type="entry name" value="Helicase/UvrB_N"/>
</dbReference>
<feature type="domain" description="Helicase ATP-binding" evidence="5">
    <location>
        <begin position="296"/>
        <end position="468"/>
    </location>
</feature>
<keyword evidence="2" id="KW-0378">Hydrolase</keyword>
<dbReference type="SMART" id="SM00487">
    <property type="entry name" value="DEXDc"/>
    <property type="match status" value="1"/>
</dbReference>
<dbReference type="SMART" id="SM00490">
    <property type="entry name" value="HELICc"/>
    <property type="match status" value="1"/>
</dbReference>
<dbReference type="PANTHER" id="PTHR11274:SF0">
    <property type="entry name" value="GENERAL TRANSCRIPTION AND DNA REPAIR FACTOR IIH HELICASE SUBUNIT XPB"/>
    <property type="match status" value="1"/>
</dbReference>
<dbReference type="Pfam" id="PF04851">
    <property type="entry name" value="ResIII"/>
    <property type="match status" value="1"/>
</dbReference>
<evidence type="ECO:0000256" key="1">
    <source>
        <dbReference type="ARBA" id="ARBA00022741"/>
    </source>
</evidence>
<dbReference type="GO" id="GO:0005524">
    <property type="term" value="F:ATP binding"/>
    <property type="evidence" value="ECO:0007669"/>
    <property type="project" value="UniProtKB-KW"/>
</dbReference>
<evidence type="ECO:0000256" key="2">
    <source>
        <dbReference type="ARBA" id="ARBA00022801"/>
    </source>
</evidence>
<dbReference type="Proteomes" id="UP000215199">
    <property type="component" value="Unassembled WGS sequence"/>
</dbReference>
<protein>
    <submittedName>
        <fullName evidence="7">DNA repair helicase</fullName>
    </submittedName>
</protein>
<evidence type="ECO:0000256" key="4">
    <source>
        <dbReference type="ARBA" id="ARBA00022840"/>
    </source>
</evidence>
<organism evidence="7 8">
    <name type="scientific">Amycolatopsis vastitatis</name>
    <dbReference type="NCBI Taxonomy" id="1905142"/>
    <lineage>
        <taxon>Bacteria</taxon>
        <taxon>Bacillati</taxon>
        <taxon>Actinomycetota</taxon>
        <taxon>Actinomycetes</taxon>
        <taxon>Pseudonocardiales</taxon>
        <taxon>Pseudonocardiaceae</taxon>
        <taxon>Amycolatopsis</taxon>
    </lineage>
</organism>
<evidence type="ECO:0000256" key="3">
    <source>
        <dbReference type="ARBA" id="ARBA00022806"/>
    </source>
</evidence>
<dbReference type="GO" id="GO:0016787">
    <property type="term" value="F:hydrolase activity"/>
    <property type="evidence" value="ECO:0007669"/>
    <property type="project" value="UniProtKB-KW"/>
</dbReference>
<dbReference type="PROSITE" id="PS51192">
    <property type="entry name" value="HELICASE_ATP_BIND_1"/>
    <property type="match status" value="1"/>
</dbReference>
<dbReference type="CDD" id="cd09179">
    <property type="entry name" value="PLDc_N_DEXD_a"/>
    <property type="match status" value="1"/>
</dbReference>
<name>A0A229T3H5_9PSEU</name>
<keyword evidence="3 7" id="KW-0347">Helicase</keyword>
<sequence>MVALSYETCTLDGHAVVGDQGDALTSNLRYCGIRDHYRSDTDDLVEDFFEPSLSVAVRYDRAVGYFTSTSLALAASGLNRFIEADGRIRLIASPHLSDEDIEQIELGYEYREVIEQAVLRELGPHVDESDDLVQRLGLLGELIGKGVLDIKIAVVRRGNRIALYHEKIGVFVDREGNQVTFNGSSNETASALVDNFESIEVFRSWESGDTSRVMRIVHDFAALWDGDTPNMELFEFPELGKERLKKLAGSAREKELGTRPGHLDTGILLGASSSTFALPRLPSGLKLRDYQREAIRAWFSVNGRGMFEMATGTGKTITALAALTKLAEIYDKQDRPLLAIVVAPQIHLVDQWAREAKRFGITPLCCYDNAKSWVDSAHALTAGLASRTNGFAMLISTNRTLAGPVFQQLLQQYGAPFVIVADEAHNLGARSSFEALPPHAPHRLALSATPERWFDAEGTESLRDYFGDVLISLGLQQAIEIGALCTYDYHPVLVSLDLEESERYAALSKQIARLLGGGDSDIETRGNDELSMLLLKRAQILSHARGKIDALNRAMRDRIGQSWQLVYCAEGSGPQATGSRQIDQVLRLLGKELHVPSHPYTSQESRVERTRILERFKAEELRALVSMRCLDEGVDIPDARVAYMLASSTNPRQFIQRRGRILRTAPGKDAAEIIDFIAAPSGDIDIGLERRLLRKELARFTEFASCARNAGQALSVMRPIRVAYGLMDV</sequence>
<evidence type="ECO:0000259" key="6">
    <source>
        <dbReference type="PROSITE" id="PS51194"/>
    </source>
</evidence>
<gene>
    <name evidence="7" type="ORF">CF165_23555</name>
</gene>
<dbReference type="EMBL" id="NMUL01000023">
    <property type="protein sequence ID" value="OXM65309.1"/>
    <property type="molecule type" value="Genomic_DNA"/>
</dbReference>
<proteinExistence type="predicted"/>